<organism evidence="1 2">
    <name type="scientific">Flavobacterium okayamense</name>
    <dbReference type="NCBI Taxonomy" id="2830782"/>
    <lineage>
        <taxon>Bacteria</taxon>
        <taxon>Pseudomonadati</taxon>
        <taxon>Bacteroidota</taxon>
        <taxon>Flavobacteriia</taxon>
        <taxon>Flavobacteriales</taxon>
        <taxon>Flavobacteriaceae</taxon>
        <taxon>Flavobacterium</taxon>
    </lineage>
</organism>
<accession>A0ABM7SC01</accession>
<name>A0ABM7SC01_9FLAO</name>
<evidence type="ECO:0000313" key="1">
    <source>
        <dbReference type="EMBL" id="BCY28307.1"/>
    </source>
</evidence>
<evidence type="ECO:0000313" key="2">
    <source>
        <dbReference type="Proteomes" id="UP000825258"/>
    </source>
</evidence>
<sequence length="569" mass="62335">MASSGNTLTTGSYMFDYTIGEVVINVSTDGTNTYNQGFQQPRDFICGDKSSTWDGLAWSNGVPDSKTKVVFTGNYNSSGDLEACSVTVSNAALVTFSSNHTLIVEGSVTVDLGALLTIENNAALRQINDDANSGDIVLNRDSAPMIRLDYTAWSSPVSGQQLLAFSPNTIFTRFYEYLYTGTTTPTAYQSVDATSNFEVGKGYMIRVANTWSSTVPTAYNGVFQGVPTNGDVVQTVGMGYNLIGNPYPSPVDADIFLTDNPSVGTLYFWTHTVPASGGVYPVNNFASYTTLGGTASAAGGEVPNGIIQNAQGFYVQATSAGDLNFFNTQRVNASLSSQFFKATVEKHRFWLNLNDNVNNYNQILIGYAQNATNGFDNLIDGKTLDKSNSMIYNLIDNEEYVIQGKALPFNDNDVVELGFKAINDGVYNISFETQDGLFETQSIYIHDKYEGIIHDVKLTPYIFTSQSGVFNDRFEVVYKDGLIDNDLEDNSNVLNVFSNDNGLNITSSLINLNEVIVFDILGRKLFEKKNINSNTLQIKSILTNNMTLIVKTKLTSGKIDTRKIIYQIK</sequence>
<dbReference type="EMBL" id="AP024749">
    <property type="protein sequence ID" value="BCY28307.1"/>
    <property type="molecule type" value="Genomic_DNA"/>
</dbReference>
<dbReference type="NCBIfam" id="NF033708">
    <property type="entry name" value="T9SS_Cterm_ChiA"/>
    <property type="match status" value="1"/>
</dbReference>
<reference evidence="1 2" key="1">
    <citation type="submission" date="2021-06" db="EMBL/GenBank/DDBJ databases">
        <title>Whole genome sequences of Flavobacterium sp. KK2020170 and assembly.</title>
        <authorList>
            <person name="Kitahara K."/>
            <person name="Miyoshi S."/>
            <person name="Uesaka K."/>
        </authorList>
    </citation>
    <scope>NUCLEOTIDE SEQUENCE [LARGE SCALE GENOMIC DNA]</scope>
    <source>
        <strain evidence="1 2">KK2020170</strain>
    </source>
</reference>
<keyword evidence="2" id="KW-1185">Reference proteome</keyword>
<evidence type="ECO:0008006" key="3">
    <source>
        <dbReference type="Google" id="ProtNLM"/>
    </source>
</evidence>
<proteinExistence type="predicted"/>
<protein>
    <recommendedName>
        <fullName evidence="3">Por secretion system C-terminal sorting domain-containing protein</fullName>
    </recommendedName>
</protein>
<gene>
    <name evidence="1" type="ORF">KK2020170_11750</name>
</gene>
<dbReference type="Proteomes" id="UP000825258">
    <property type="component" value="Chromosome"/>
</dbReference>